<dbReference type="SUPFAM" id="SSF50985">
    <property type="entry name" value="RCC1/BLIP-II"/>
    <property type="match status" value="1"/>
</dbReference>
<dbReference type="HOGENOM" id="CLU_005210_0_0_1"/>
<dbReference type="OrthoDB" id="5370059at2759"/>
<reference evidence="3" key="1">
    <citation type="submission" date="2011-10" db="EMBL/GenBank/DDBJ databases">
        <authorList>
            <person name="Genoscope - CEA"/>
        </authorList>
    </citation>
    <scope>NUCLEOTIDE SEQUENCE</scope>
</reference>
<evidence type="ECO:0000313" key="5">
    <source>
        <dbReference type="Proteomes" id="UP000005222"/>
    </source>
</evidence>
<dbReference type="InterPro" id="IPR051709">
    <property type="entry name" value="Ub-ligase/GTPase-reg"/>
</dbReference>
<dbReference type="Gene3D" id="2.130.10.30">
    <property type="entry name" value="Regulator of chromosome condensation 1/beta-lactamase-inhibitor protein II"/>
    <property type="match status" value="2"/>
</dbReference>
<dbReference type="eggNOG" id="KOG1426">
    <property type="taxonomic scope" value="Eukaryota"/>
</dbReference>
<dbReference type="FunCoup" id="G8Y9B4">
    <property type="interactions" value="172"/>
</dbReference>
<dbReference type="InParanoid" id="G8Y9B4"/>
<keyword evidence="1" id="KW-0677">Repeat</keyword>
<reference evidence="5" key="2">
    <citation type="journal article" date="2012" name="G3 (Bethesda)">
        <title>Pichia sorbitophila, an interspecies yeast hybrid reveals early steps of genome resolution following polyploidization.</title>
        <authorList>
            <person name="Leh Louis V."/>
            <person name="Despons L."/>
            <person name="Friedrich A."/>
            <person name="Martin T."/>
            <person name="Durrens P."/>
            <person name="Casaregola S."/>
            <person name="Neuveglise C."/>
            <person name="Fairhead C."/>
            <person name="Marck C."/>
            <person name="Cruz J.A."/>
            <person name="Straub M.L."/>
            <person name="Kugler V."/>
            <person name="Sacerdot C."/>
            <person name="Uzunov Z."/>
            <person name="Thierry A."/>
            <person name="Weiss S."/>
            <person name="Bleykasten C."/>
            <person name="De Montigny J."/>
            <person name="Jacques N."/>
            <person name="Jung P."/>
            <person name="Lemaire M."/>
            <person name="Mallet S."/>
            <person name="Morel G."/>
            <person name="Richard G.F."/>
            <person name="Sarkar A."/>
            <person name="Savel G."/>
            <person name="Schacherer J."/>
            <person name="Seret M.L."/>
            <person name="Talla E."/>
            <person name="Samson G."/>
            <person name="Jubin C."/>
            <person name="Poulain J."/>
            <person name="Vacherie B."/>
            <person name="Barbe V."/>
            <person name="Pelletier E."/>
            <person name="Sherman D.J."/>
            <person name="Westhof E."/>
            <person name="Weissenbach J."/>
            <person name="Baret P.V."/>
            <person name="Wincker P."/>
            <person name="Gaillardin C."/>
            <person name="Dujon B."/>
            <person name="Souciet J.L."/>
        </authorList>
    </citation>
    <scope>NUCLEOTIDE SEQUENCE [LARGE SCALE GENOMIC DNA]</scope>
    <source>
        <strain evidence="5">ATCC MYA-4447 / BCRC 22081 / CBS 7064 / NBRC 10061 / NRRL Y-12695</strain>
    </source>
</reference>
<name>G8Y9B4_PICSO</name>
<dbReference type="OMA" id="GWGANTK"/>
<organism evidence="3 5">
    <name type="scientific">Pichia sorbitophila (strain ATCC MYA-4447 / BCRC 22081 / CBS 7064 / NBRC 10061 / NRRL Y-12695)</name>
    <name type="common">Hybrid yeast</name>
    <dbReference type="NCBI Taxonomy" id="559304"/>
    <lineage>
        <taxon>Eukaryota</taxon>
        <taxon>Fungi</taxon>
        <taxon>Dikarya</taxon>
        <taxon>Ascomycota</taxon>
        <taxon>Saccharomycotina</taxon>
        <taxon>Pichiomycetes</taxon>
        <taxon>Debaryomycetaceae</taxon>
        <taxon>Millerozyma</taxon>
    </lineage>
</organism>
<keyword evidence="5" id="KW-1185">Reference proteome</keyword>
<dbReference type="AlphaFoldDB" id="G8Y9B4"/>
<dbReference type="EMBL" id="FO082048">
    <property type="protein sequence ID" value="CCE85059.1"/>
    <property type="molecule type" value="Genomic_DNA"/>
</dbReference>
<dbReference type="EMBL" id="FO082049">
    <property type="protein sequence ID" value="CCE84028.1"/>
    <property type="molecule type" value="Genomic_DNA"/>
</dbReference>
<dbReference type="PANTHER" id="PTHR45622">
    <property type="entry name" value="UBIQUITIN-PROTEIN LIGASE E3A-RELATED"/>
    <property type="match status" value="1"/>
</dbReference>
<feature type="repeat" description="RCC1" evidence="2">
    <location>
        <begin position="62"/>
        <end position="114"/>
    </location>
</feature>
<dbReference type="InterPro" id="IPR000408">
    <property type="entry name" value="Reg_chr_condens"/>
</dbReference>
<dbReference type="Proteomes" id="UP000005222">
    <property type="component" value="Chromosome K"/>
</dbReference>
<dbReference type="Pfam" id="PF00415">
    <property type="entry name" value="RCC1"/>
    <property type="match status" value="1"/>
</dbReference>
<proteinExistence type="predicted"/>
<evidence type="ECO:0000256" key="2">
    <source>
        <dbReference type="PROSITE-ProRule" id="PRU00235"/>
    </source>
</evidence>
<evidence type="ECO:0000313" key="3">
    <source>
        <dbReference type="EMBL" id="CCE84028.1"/>
    </source>
</evidence>
<evidence type="ECO:0000313" key="4">
    <source>
        <dbReference type="EMBL" id="CCE85059.1"/>
    </source>
</evidence>
<dbReference type="PROSITE" id="PS50012">
    <property type="entry name" value="RCC1_3"/>
    <property type="match status" value="1"/>
</dbReference>
<dbReference type="InterPro" id="IPR009091">
    <property type="entry name" value="RCC1/BLIP-II"/>
</dbReference>
<accession>G8Y9B4</accession>
<dbReference type="PANTHER" id="PTHR45622:SF58">
    <property type="entry name" value="REGULATOR OF CHROMOSOME CONDENSATION DOMAIN-CONTAINING PROTEIN"/>
    <property type="match status" value="1"/>
</dbReference>
<dbReference type="STRING" id="559304.G8Y9B4"/>
<sequence>MYEILCCGSNGNFQLGIGNDEDQNELQKASIMHNGILTNQVESKPMSIRSGGNHTFLLLESGELYSAGDNTYGQCGHPVDKNETHIPVFKKVNHDKKWKAVACGWEFSILVDKDDNFYVCGLGLKGELGSGEGMRNSTLTKTTWTFPSAVESIKASLSHTIIKLEDGSFYGFGSCRRGQLGRVEPLFVGERTRPRASVWWPQKLDFGIDVPLQFSVGRDVTVVIDDKGRCHVFGKEAATRSLDTEVLSLKSMWSSAHILCQNAAGEKKILSFGNNSHGQLFPGDADLNIANFEIGSEHGLLLESKTKVSAWGWGEHGNCGKHKPMPEGVPAGIDQQVTFNYLNPLYNGTHSVVLLGAGCATSWVAISV</sequence>
<dbReference type="PRINTS" id="PR00633">
    <property type="entry name" value="RCCNDNSATION"/>
</dbReference>
<gene>
    <name evidence="3" type="primary">Piso0_004630</name>
    <name evidence="3" type="ORF">GNLVRS01_PISO0K21108g</name>
    <name evidence="4" type="ORF">GNLVRS01_PISO0L21109g</name>
</gene>
<dbReference type="Proteomes" id="UP000005222">
    <property type="component" value="Chromosome L"/>
</dbReference>
<protein>
    <submittedName>
        <fullName evidence="3">Piso0_004630 protein</fullName>
    </submittedName>
</protein>
<evidence type="ECO:0000256" key="1">
    <source>
        <dbReference type="ARBA" id="ARBA00022737"/>
    </source>
</evidence>